<feature type="domain" description="N-acetyltransferase" evidence="4">
    <location>
        <begin position="34"/>
        <end position="192"/>
    </location>
</feature>
<comment type="similarity">
    <text evidence="1">Belongs to the acetyltransferase family. GNAT subfamily.</text>
</comment>
<evidence type="ECO:0000313" key="6">
    <source>
        <dbReference type="WBParaSite" id="nRc.2.0.1.t33121-RA"/>
    </source>
</evidence>
<evidence type="ECO:0000256" key="2">
    <source>
        <dbReference type="ARBA" id="ARBA00022679"/>
    </source>
</evidence>
<dbReference type="AlphaFoldDB" id="A0A915K343"/>
<dbReference type="PROSITE" id="PS51186">
    <property type="entry name" value="GNAT"/>
    <property type="match status" value="1"/>
</dbReference>
<dbReference type="InterPro" id="IPR000182">
    <property type="entry name" value="GNAT_dom"/>
</dbReference>
<evidence type="ECO:0000256" key="1">
    <source>
        <dbReference type="ARBA" id="ARBA00009342"/>
    </source>
</evidence>
<accession>A0A915K343</accession>
<evidence type="ECO:0000313" key="5">
    <source>
        <dbReference type="Proteomes" id="UP000887565"/>
    </source>
</evidence>
<dbReference type="WBParaSite" id="nRc.2.0.1.t33121-RA">
    <property type="protein sequence ID" value="nRc.2.0.1.t33121-RA"/>
    <property type="gene ID" value="nRc.2.0.1.g33121"/>
</dbReference>
<name>A0A915K343_ROMCU</name>
<sequence>MKENQSICLTGTNVVLVPYRDYHVPQYHAWMSDPEIREATGSEPLTLSEEYEMQKRWAVDQDKCTFIILSKCRPIDQSPGISSMIGDVNLFLFTEEDDSNTVVGRRFAEIEIMIAEADFRGRGLGKESVALMMQYGFAKLELNKFSVKINEENEASQKMFQNFGFREESYSKVFRQHTMGLVVDDIYAKKLESLYPYQISEYKE</sequence>
<dbReference type="GO" id="GO:0008080">
    <property type="term" value="F:N-acetyltransferase activity"/>
    <property type="evidence" value="ECO:0007669"/>
    <property type="project" value="InterPro"/>
</dbReference>
<dbReference type="Pfam" id="PF13302">
    <property type="entry name" value="Acetyltransf_3"/>
    <property type="match status" value="1"/>
</dbReference>
<dbReference type="SUPFAM" id="SSF55729">
    <property type="entry name" value="Acyl-CoA N-acyltransferases (Nat)"/>
    <property type="match status" value="1"/>
</dbReference>
<keyword evidence="2" id="KW-0808">Transferase</keyword>
<dbReference type="Proteomes" id="UP000887565">
    <property type="component" value="Unplaced"/>
</dbReference>
<proteinExistence type="inferred from homology"/>
<dbReference type="OMA" id="WHVPRYH"/>
<protein>
    <submittedName>
        <fullName evidence="6">N-acetyltransferase domain-containing protein</fullName>
    </submittedName>
</protein>
<reference evidence="6" key="1">
    <citation type="submission" date="2022-11" db="UniProtKB">
        <authorList>
            <consortium name="WormBaseParasite"/>
        </authorList>
    </citation>
    <scope>IDENTIFICATION</scope>
</reference>
<dbReference type="InterPro" id="IPR016181">
    <property type="entry name" value="Acyl_CoA_acyltransferase"/>
</dbReference>
<keyword evidence="5" id="KW-1185">Reference proteome</keyword>
<keyword evidence="3" id="KW-0012">Acyltransferase</keyword>
<evidence type="ECO:0000259" key="4">
    <source>
        <dbReference type="PROSITE" id="PS51186"/>
    </source>
</evidence>
<dbReference type="InterPro" id="IPR039135">
    <property type="entry name" value="NAT9-like"/>
</dbReference>
<organism evidence="5 6">
    <name type="scientific">Romanomermis culicivorax</name>
    <name type="common">Nematode worm</name>
    <dbReference type="NCBI Taxonomy" id="13658"/>
    <lineage>
        <taxon>Eukaryota</taxon>
        <taxon>Metazoa</taxon>
        <taxon>Ecdysozoa</taxon>
        <taxon>Nematoda</taxon>
        <taxon>Enoplea</taxon>
        <taxon>Dorylaimia</taxon>
        <taxon>Mermithida</taxon>
        <taxon>Mermithoidea</taxon>
        <taxon>Mermithidae</taxon>
        <taxon>Romanomermis</taxon>
    </lineage>
</organism>
<evidence type="ECO:0000256" key="3">
    <source>
        <dbReference type="ARBA" id="ARBA00023315"/>
    </source>
</evidence>
<dbReference type="PANTHER" id="PTHR13256:SF16">
    <property type="entry name" value="ALPHA_BETA-TUBULIN-N-ACETYLTRANSFERASE 9"/>
    <property type="match status" value="1"/>
</dbReference>
<dbReference type="Gene3D" id="3.40.630.30">
    <property type="match status" value="1"/>
</dbReference>
<dbReference type="PANTHER" id="PTHR13256">
    <property type="entry name" value="N-ACETYLTRANSFERASE 9"/>
    <property type="match status" value="1"/>
</dbReference>